<keyword evidence="2" id="KW-1185">Reference proteome</keyword>
<reference evidence="1 2" key="1">
    <citation type="submission" date="2019-07" db="EMBL/GenBank/DDBJ databases">
        <authorList>
            <person name="Hibberd C M."/>
            <person name="Gehrig L. J."/>
            <person name="Chang H.-W."/>
            <person name="Venkatesh S."/>
        </authorList>
    </citation>
    <scope>NUCLEOTIDE SEQUENCE [LARGE SCALE GENOMIC DNA]</scope>
    <source>
        <strain evidence="1">Ruminococcus_obeum_SSTS_Bg7063</strain>
    </source>
</reference>
<dbReference type="EMBL" id="CABHNB010000050">
    <property type="protein sequence ID" value="VUX23352.1"/>
    <property type="molecule type" value="Genomic_DNA"/>
</dbReference>
<evidence type="ECO:0000313" key="1">
    <source>
        <dbReference type="EMBL" id="VUX23352.1"/>
    </source>
</evidence>
<name>A0A564UVS6_9FIRM</name>
<gene>
    <name evidence="1" type="ORF">ROSSTS7063_00063</name>
</gene>
<accession>A0A564UVS6</accession>
<evidence type="ECO:0000313" key="2">
    <source>
        <dbReference type="Proteomes" id="UP000409147"/>
    </source>
</evidence>
<dbReference type="Proteomes" id="UP000409147">
    <property type="component" value="Unassembled WGS sequence"/>
</dbReference>
<organism evidence="1 2">
    <name type="scientific">Blautia obeum</name>
    <dbReference type="NCBI Taxonomy" id="40520"/>
    <lineage>
        <taxon>Bacteria</taxon>
        <taxon>Bacillati</taxon>
        <taxon>Bacillota</taxon>
        <taxon>Clostridia</taxon>
        <taxon>Lachnospirales</taxon>
        <taxon>Lachnospiraceae</taxon>
        <taxon>Blautia</taxon>
    </lineage>
</organism>
<dbReference type="AlphaFoldDB" id="A0A564UVS6"/>
<dbReference type="RefSeq" id="WP_022387801.1">
    <property type="nucleotide sequence ID" value="NZ_CABHNB010000050.1"/>
</dbReference>
<sequence>MIKELLADKKEISIRELDEKAKEQGISGRTMRDVRSRMKNELEYQVNEKQENSIRLKE</sequence>
<protein>
    <submittedName>
        <fullName evidence="1">Uncharacterized protein</fullName>
    </submittedName>
</protein>
<proteinExistence type="predicted"/>